<keyword evidence="1" id="KW-0547">Nucleotide-binding</keyword>
<proteinExistence type="predicted"/>
<dbReference type="NCBIfam" id="TIGR00231">
    <property type="entry name" value="small_GTP"/>
    <property type="match status" value="1"/>
</dbReference>
<dbReference type="SMART" id="SM00174">
    <property type="entry name" value="RHO"/>
    <property type="match status" value="1"/>
</dbReference>
<feature type="region of interest" description="Disordered" evidence="4">
    <location>
        <begin position="390"/>
        <end position="420"/>
    </location>
</feature>
<evidence type="ECO:0000313" key="5">
    <source>
        <dbReference type="Proteomes" id="UP000050795"/>
    </source>
</evidence>
<dbReference type="InterPro" id="IPR027417">
    <property type="entry name" value="P-loop_NTPase"/>
</dbReference>
<keyword evidence="5" id="KW-1185">Reference proteome</keyword>
<dbReference type="CDD" id="cd00154">
    <property type="entry name" value="Rab"/>
    <property type="match status" value="1"/>
</dbReference>
<organism evidence="5 6">
    <name type="scientific">Trichobilharzia regenti</name>
    <name type="common">Nasal bird schistosome</name>
    <dbReference type="NCBI Taxonomy" id="157069"/>
    <lineage>
        <taxon>Eukaryota</taxon>
        <taxon>Metazoa</taxon>
        <taxon>Spiralia</taxon>
        <taxon>Lophotrochozoa</taxon>
        <taxon>Platyhelminthes</taxon>
        <taxon>Trematoda</taxon>
        <taxon>Digenea</taxon>
        <taxon>Strigeidida</taxon>
        <taxon>Schistosomatoidea</taxon>
        <taxon>Schistosomatidae</taxon>
        <taxon>Trichobilharzia</taxon>
    </lineage>
</organism>
<name>A0AA85KH06_TRIRE</name>
<dbReference type="FunFam" id="3.40.50.300:FF:001447">
    <property type="entry name" value="Ras-related protein Rab-1B"/>
    <property type="match status" value="1"/>
</dbReference>
<dbReference type="WBParaSite" id="TREG1_85200.6">
    <property type="protein sequence ID" value="TREG1_85200.6"/>
    <property type="gene ID" value="TREG1_85200"/>
</dbReference>
<dbReference type="InterPro" id="IPR005225">
    <property type="entry name" value="Small_GTP-bd"/>
</dbReference>
<feature type="coiled-coil region" evidence="3">
    <location>
        <begin position="260"/>
        <end position="325"/>
    </location>
</feature>
<dbReference type="GO" id="GO:0003924">
    <property type="term" value="F:GTPase activity"/>
    <property type="evidence" value="ECO:0007669"/>
    <property type="project" value="InterPro"/>
</dbReference>
<keyword evidence="2" id="KW-0342">GTP-binding</keyword>
<dbReference type="SUPFAM" id="SSF52540">
    <property type="entry name" value="P-loop containing nucleoside triphosphate hydrolases"/>
    <property type="match status" value="1"/>
</dbReference>
<protein>
    <recommendedName>
        <fullName evidence="7">EF-hand domain-containing protein</fullName>
    </recommendedName>
</protein>
<dbReference type="Proteomes" id="UP000050795">
    <property type="component" value="Unassembled WGS sequence"/>
</dbReference>
<reference evidence="5" key="1">
    <citation type="submission" date="2022-06" db="EMBL/GenBank/DDBJ databases">
        <authorList>
            <person name="Berger JAMES D."/>
            <person name="Berger JAMES D."/>
        </authorList>
    </citation>
    <scope>NUCLEOTIDE SEQUENCE [LARGE SCALE GENOMIC DNA]</scope>
</reference>
<evidence type="ECO:0000256" key="4">
    <source>
        <dbReference type="SAM" id="MobiDB-lite"/>
    </source>
</evidence>
<evidence type="ECO:0000256" key="3">
    <source>
        <dbReference type="SAM" id="Coils"/>
    </source>
</evidence>
<dbReference type="PRINTS" id="PR00449">
    <property type="entry name" value="RASTRNSFRMNG"/>
</dbReference>
<dbReference type="InterPro" id="IPR001806">
    <property type="entry name" value="Small_GTPase"/>
</dbReference>
<dbReference type="Pfam" id="PF00071">
    <property type="entry name" value="Ras"/>
    <property type="match status" value="1"/>
</dbReference>
<evidence type="ECO:0000313" key="6">
    <source>
        <dbReference type="WBParaSite" id="TREG1_85200.6"/>
    </source>
</evidence>
<feature type="compositionally biased region" description="Basic and acidic residues" evidence="4">
    <location>
        <begin position="410"/>
        <end position="420"/>
    </location>
</feature>
<dbReference type="PROSITE" id="PS51420">
    <property type="entry name" value="RHO"/>
    <property type="match status" value="1"/>
</dbReference>
<dbReference type="SMART" id="SM00173">
    <property type="entry name" value="RAS"/>
    <property type="match status" value="1"/>
</dbReference>
<evidence type="ECO:0000256" key="2">
    <source>
        <dbReference type="ARBA" id="ARBA00023134"/>
    </source>
</evidence>
<evidence type="ECO:0000256" key="1">
    <source>
        <dbReference type="ARBA" id="ARBA00022741"/>
    </source>
</evidence>
<dbReference type="PROSITE" id="PS51419">
    <property type="entry name" value="RAB"/>
    <property type="match status" value="1"/>
</dbReference>
<evidence type="ECO:0008006" key="7">
    <source>
        <dbReference type="Google" id="ProtNLM"/>
    </source>
</evidence>
<feature type="coiled-coil region" evidence="3">
    <location>
        <begin position="117"/>
        <end position="192"/>
    </location>
</feature>
<sequence>MTVENLKKLLQSYDFEDSGDLNKTEWIKLCSHSTIDLSKTVILERRKQRCSLVPSELNIPSDGNDQWLPKTEINPDGSEVFTTTPIMRTPRYSSVCELENVITQNYPELMSPFKIVLQDFRKELLHIKREKSRLEETYMKEKAARKSDLDRLEGELESQIKSIEERAKYEVHEKLQNEYKTLVCNKEQEITEIREQVENLRRKISHGASTRCDSMNSPITLKKFTEIVDTSNCYFNETQSPTITSNYSWEKEEAEQKSYKKELENVLTTLIQREAELKALKDQLAKQEAQLTIDKRELISQEEEKQNLYSQLNVMRTTMERLNQTNDYLCTALHQGSLLRQSRNSPSSIFSEFLEQSDNNESFPTGSRISPVITFPLEQYEFDSLEDVLPAQQQQQHQQHQHQHQQQNHPRHDSTCRRSDYSSENVSSISAFNYDKNEFPTPESNNIENVEDGNEVDEQQKQLSLSLTPTRIFKVIMVGDSGVGKSSFSYRFCDGVFYPHLRATLGVDFRTKNIRMNNSVYTIQLWDTAGQETYRCIIRSYFRKIDGVILMYAVDQPETFANVKYWMETIRECVSDVQVPILLVGNKIDLRNTKSKDDVQQENNNKPRNYISYETGKHLASLHQVLFIETSVLSKHNVTEAIELLTQEMKLIEDKQVAGVTIIPSMKDFNSGVRKNKTNKQLSCCI</sequence>
<dbReference type="PROSITE" id="PS51421">
    <property type="entry name" value="RAS"/>
    <property type="match status" value="1"/>
</dbReference>
<reference evidence="6" key="2">
    <citation type="submission" date="2023-11" db="UniProtKB">
        <authorList>
            <consortium name="WormBaseParasite"/>
        </authorList>
    </citation>
    <scope>IDENTIFICATION</scope>
</reference>
<dbReference type="PANTHER" id="PTHR47977">
    <property type="entry name" value="RAS-RELATED PROTEIN RAB"/>
    <property type="match status" value="1"/>
</dbReference>
<dbReference type="InterPro" id="IPR050227">
    <property type="entry name" value="Rab"/>
</dbReference>
<dbReference type="Gene3D" id="3.40.50.300">
    <property type="entry name" value="P-loop containing nucleotide triphosphate hydrolases"/>
    <property type="match status" value="1"/>
</dbReference>
<accession>A0AA85KH06</accession>
<dbReference type="SMART" id="SM00176">
    <property type="entry name" value="RAN"/>
    <property type="match status" value="1"/>
</dbReference>
<dbReference type="SMART" id="SM00175">
    <property type="entry name" value="RAB"/>
    <property type="match status" value="1"/>
</dbReference>
<keyword evidence="3" id="KW-0175">Coiled coil</keyword>
<dbReference type="AlphaFoldDB" id="A0AA85KH06"/>
<dbReference type="GO" id="GO:0005525">
    <property type="term" value="F:GTP binding"/>
    <property type="evidence" value="ECO:0007669"/>
    <property type="project" value="UniProtKB-KW"/>
</dbReference>